<accession>A0A1S7U9L0</accession>
<evidence type="ECO:0000313" key="5">
    <source>
        <dbReference type="EMBL" id="CVI63610.1"/>
    </source>
</evidence>
<evidence type="ECO:0000256" key="2">
    <source>
        <dbReference type="ARBA" id="ARBA00022801"/>
    </source>
</evidence>
<dbReference type="CDD" id="cd03886">
    <property type="entry name" value="M20_Acy1"/>
    <property type="match status" value="1"/>
</dbReference>
<protein>
    <submittedName>
        <fullName evidence="5">Uncharacterized hydrolase YtnL</fullName>
        <ecNumber evidence="5">3.-.-.-</ecNumber>
    </submittedName>
</protein>
<dbReference type="FunFam" id="3.30.70.360:FF:000014">
    <property type="entry name" value="N-acyl-L-amino acid amidohydrolase"/>
    <property type="match status" value="1"/>
</dbReference>
<dbReference type="EMBL" id="FCNP01000049">
    <property type="protein sequence ID" value="CVI63610.1"/>
    <property type="molecule type" value="Genomic_DNA"/>
</dbReference>
<feature type="binding site" evidence="3">
    <location>
        <position position="147"/>
    </location>
    <ligand>
        <name>Mn(2+)</name>
        <dbReference type="ChEBI" id="CHEBI:29035"/>
        <label>2</label>
    </ligand>
</feature>
<dbReference type="GO" id="GO:0016787">
    <property type="term" value="F:hydrolase activity"/>
    <property type="evidence" value="ECO:0007669"/>
    <property type="project" value="UniProtKB-KW"/>
</dbReference>
<dbReference type="SUPFAM" id="SSF55031">
    <property type="entry name" value="Bacterial exopeptidase dimerisation domain"/>
    <property type="match status" value="1"/>
</dbReference>
<dbReference type="PANTHER" id="PTHR11014:SF63">
    <property type="entry name" value="METALLOPEPTIDASE, PUTATIVE (AFU_ORTHOLOGUE AFUA_6G09600)-RELATED"/>
    <property type="match status" value="1"/>
</dbReference>
<feature type="binding site" evidence="3">
    <location>
        <position position="368"/>
    </location>
    <ligand>
        <name>Mn(2+)</name>
        <dbReference type="ChEBI" id="CHEBI:29035"/>
        <label>2</label>
    </ligand>
</feature>
<evidence type="ECO:0000313" key="6">
    <source>
        <dbReference type="Proteomes" id="UP000192140"/>
    </source>
</evidence>
<comment type="similarity">
    <text evidence="1">Belongs to the peptidase M20 family.</text>
</comment>
<dbReference type="InterPro" id="IPR002933">
    <property type="entry name" value="Peptidase_M20"/>
</dbReference>
<feature type="binding site" evidence="3">
    <location>
        <position position="113"/>
    </location>
    <ligand>
        <name>Mn(2+)</name>
        <dbReference type="ChEBI" id="CHEBI:29035"/>
        <label>2</label>
    </ligand>
</feature>
<name>A0A1S7U9L0_9HYPH</name>
<dbReference type="PIRSF" id="PIRSF005962">
    <property type="entry name" value="Pept_M20D_amidohydro"/>
    <property type="match status" value="1"/>
</dbReference>
<sequence>MLSSIPNDLSAAIDEIAKSNEAAFVAVRRDLHAHPELAMQEFRTAGIVADELAKLDILCRSGVGGTGVVGEIIGSRPGPTLVIRADMDALPITEKTELEYRSRHEGLMHACGHDIHTATLLSAASILKRFEQQLAGNVRLVFQPAEETGEGAVAMIRDGVLEGADMAIGFHNAPHIPVGEFGWCPGVSMASTDRFDIVVRGHSGHAANPSETIDPIVAACGLVGQLQTIVSREVHPRSCAVLSVGSIHGGSAFNIIPDEVAISGTVRTQDNTVRDLVEKAILRLCDSTASGMRVECRLDYKRGTPALDNDDTLLGKLVAASEAQVGAGSGRKLDPSMGGEDFAFMGEVVPSCHFMIGSATAGRKDALHSSVYQPDDACISVGARMLARAALDILN</sequence>
<dbReference type="NCBIfam" id="TIGR01891">
    <property type="entry name" value="amidohydrolases"/>
    <property type="match status" value="1"/>
</dbReference>
<dbReference type="Gene3D" id="3.40.630.10">
    <property type="entry name" value="Zn peptidases"/>
    <property type="match status" value="1"/>
</dbReference>
<dbReference type="InterPro" id="IPR011650">
    <property type="entry name" value="Peptidase_M20_dimer"/>
</dbReference>
<feature type="binding site" evidence="3">
    <location>
        <position position="111"/>
    </location>
    <ligand>
        <name>Mn(2+)</name>
        <dbReference type="ChEBI" id="CHEBI:29035"/>
        <label>2</label>
    </ligand>
</feature>
<proteinExistence type="inferred from homology"/>
<dbReference type="PANTHER" id="PTHR11014">
    <property type="entry name" value="PEPTIDASE M20 FAMILY MEMBER"/>
    <property type="match status" value="1"/>
</dbReference>
<dbReference type="SUPFAM" id="SSF53187">
    <property type="entry name" value="Zn-dependent exopeptidases"/>
    <property type="match status" value="1"/>
</dbReference>
<dbReference type="AlphaFoldDB" id="A0A1S7U9L0"/>
<dbReference type="Proteomes" id="UP000192140">
    <property type="component" value="Unassembled WGS sequence"/>
</dbReference>
<comment type="cofactor">
    <cofactor evidence="3">
        <name>Mn(2+)</name>
        <dbReference type="ChEBI" id="CHEBI:29035"/>
    </cofactor>
    <text evidence="3">The Mn(2+) ion enhances activity.</text>
</comment>
<comment type="caution">
    <text evidence="5">The sequence shown here is derived from an EMBL/GenBank/DDBJ whole genome shotgun (WGS) entry which is preliminary data.</text>
</comment>
<evidence type="ECO:0000256" key="1">
    <source>
        <dbReference type="ARBA" id="ARBA00006153"/>
    </source>
</evidence>
<dbReference type="GO" id="GO:0046872">
    <property type="term" value="F:metal ion binding"/>
    <property type="evidence" value="ECO:0007669"/>
    <property type="project" value="UniProtKB-KW"/>
</dbReference>
<evidence type="ECO:0000256" key="3">
    <source>
        <dbReference type="PIRSR" id="PIRSR005962-1"/>
    </source>
</evidence>
<keyword evidence="6" id="KW-1185">Reference proteome</keyword>
<feature type="domain" description="Peptidase M20 dimerisation" evidence="4">
    <location>
        <begin position="195"/>
        <end position="289"/>
    </location>
</feature>
<dbReference type="Gene3D" id="3.30.70.360">
    <property type="match status" value="1"/>
</dbReference>
<dbReference type="RefSeq" id="WP_170988540.1">
    <property type="nucleotide sequence ID" value="NZ_LT009777.1"/>
</dbReference>
<organism evidence="5 6">
    <name type="scientific">Agrobacterium deltaense NCPPB 1641</name>
    <dbReference type="NCBI Taxonomy" id="1183425"/>
    <lineage>
        <taxon>Bacteria</taxon>
        <taxon>Pseudomonadati</taxon>
        <taxon>Pseudomonadota</taxon>
        <taxon>Alphaproteobacteria</taxon>
        <taxon>Hyphomicrobiales</taxon>
        <taxon>Rhizobiaceae</taxon>
        <taxon>Rhizobium/Agrobacterium group</taxon>
        <taxon>Agrobacterium</taxon>
    </lineage>
</organism>
<dbReference type="InterPro" id="IPR036264">
    <property type="entry name" value="Bact_exopeptidase_dim_dom"/>
</dbReference>
<dbReference type="Pfam" id="PF01546">
    <property type="entry name" value="Peptidase_M20"/>
    <property type="match status" value="1"/>
</dbReference>
<gene>
    <name evidence="5" type="primary">ytnL</name>
    <name evidence="5" type="ORF">AGR7A_pAt20300</name>
</gene>
<dbReference type="InterPro" id="IPR017439">
    <property type="entry name" value="Amidohydrolase"/>
</dbReference>
<evidence type="ECO:0000259" key="4">
    <source>
        <dbReference type="Pfam" id="PF07687"/>
    </source>
</evidence>
<reference evidence="5" key="1">
    <citation type="submission" date="2016-01" db="EMBL/GenBank/DDBJ databases">
        <authorList>
            <person name="Regsiter A."/>
            <person name="william w."/>
        </authorList>
    </citation>
    <scope>NUCLEOTIDE SEQUENCE</scope>
    <source>
        <strain evidence="5">NCPPB 1641</strain>
    </source>
</reference>
<keyword evidence="2 5" id="KW-0378">Hydrolase</keyword>
<dbReference type="EC" id="3.-.-.-" evidence="5"/>
<keyword evidence="3" id="KW-0464">Manganese</keyword>
<keyword evidence="3" id="KW-0479">Metal-binding</keyword>
<dbReference type="Pfam" id="PF07687">
    <property type="entry name" value="M20_dimer"/>
    <property type="match status" value="1"/>
</dbReference>
<feature type="binding site" evidence="3">
    <location>
        <position position="171"/>
    </location>
    <ligand>
        <name>Mn(2+)</name>
        <dbReference type="ChEBI" id="CHEBI:29035"/>
        <label>2</label>
    </ligand>
</feature>